<proteinExistence type="predicted"/>
<evidence type="ECO:0000256" key="3">
    <source>
        <dbReference type="ARBA" id="ARBA00022723"/>
    </source>
</evidence>
<keyword evidence="7" id="KW-0175">Coiled coil</keyword>
<accession>A0A7Z8KQ25</accession>
<dbReference type="Gene3D" id="3.30.70.20">
    <property type="match status" value="1"/>
</dbReference>
<evidence type="ECO:0000256" key="6">
    <source>
        <dbReference type="ARBA" id="ARBA00023014"/>
    </source>
</evidence>
<dbReference type="InterPro" id="IPR017900">
    <property type="entry name" value="4Fe4S_Fe_S_CS"/>
</dbReference>
<evidence type="ECO:0000256" key="4">
    <source>
        <dbReference type="ARBA" id="ARBA00022982"/>
    </source>
</evidence>
<evidence type="ECO:0000313" key="10">
    <source>
        <dbReference type="Proteomes" id="UP000319335"/>
    </source>
</evidence>
<keyword evidence="1" id="KW-0813">Transport</keyword>
<dbReference type="AlphaFoldDB" id="A0A7Z8KQ25"/>
<dbReference type="PANTHER" id="PTHR42859:SF10">
    <property type="entry name" value="DIMETHYLSULFOXIDE REDUCTASE CHAIN B"/>
    <property type="match status" value="1"/>
</dbReference>
<keyword evidence="4" id="KW-0249">Electron transport</keyword>
<dbReference type="Pfam" id="PF13237">
    <property type="entry name" value="Fer4_10"/>
    <property type="match status" value="1"/>
</dbReference>
<dbReference type="InterPro" id="IPR017896">
    <property type="entry name" value="4Fe4S_Fe-S-bd"/>
</dbReference>
<keyword evidence="3" id="KW-0479">Metal-binding</keyword>
<evidence type="ECO:0000256" key="1">
    <source>
        <dbReference type="ARBA" id="ARBA00022448"/>
    </source>
</evidence>
<organism evidence="9 10">
    <name type="scientific">Methanolobus vulcani</name>
    <dbReference type="NCBI Taxonomy" id="38026"/>
    <lineage>
        <taxon>Archaea</taxon>
        <taxon>Methanobacteriati</taxon>
        <taxon>Methanobacteriota</taxon>
        <taxon>Stenosarchaea group</taxon>
        <taxon>Methanomicrobia</taxon>
        <taxon>Methanosarcinales</taxon>
        <taxon>Methanosarcinaceae</taxon>
        <taxon>Methanolobus</taxon>
    </lineage>
</organism>
<gene>
    <name evidence="9" type="ORF">FKV42_02490</name>
</gene>
<dbReference type="GO" id="GO:0016491">
    <property type="term" value="F:oxidoreductase activity"/>
    <property type="evidence" value="ECO:0007669"/>
    <property type="project" value="UniProtKB-ARBA"/>
</dbReference>
<comment type="caution">
    <text evidence="9">The sequence shown here is derived from an EMBL/GenBank/DDBJ whole genome shotgun (WGS) entry which is preliminary data.</text>
</comment>
<dbReference type="OrthoDB" id="125809at2157"/>
<dbReference type="EMBL" id="VIAQ01000008">
    <property type="protein sequence ID" value="TQD27551.1"/>
    <property type="molecule type" value="Genomic_DNA"/>
</dbReference>
<evidence type="ECO:0000259" key="8">
    <source>
        <dbReference type="PROSITE" id="PS51379"/>
    </source>
</evidence>
<protein>
    <submittedName>
        <fullName evidence="9">4Fe-4S dicluster domain-containing protein</fullName>
    </submittedName>
</protein>
<keyword evidence="10" id="KW-1185">Reference proteome</keyword>
<evidence type="ECO:0000256" key="7">
    <source>
        <dbReference type="SAM" id="Coils"/>
    </source>
</evidence>
<feature type="domain" description="4Fe-4S ferredoxin-type" evidence="8">
    <location>
        <begin position="1"/>
        <end position="28"/>
    </location>
</feature>
<keyword evidence="2" id="KW-0004">4Fe-4S</keyword>
<evidence type="ECO:0000256" key="2">
    <source>
        <dbReference type="ARBA" id="ARBA00022485"/>
    </source>
</evidence>
<feature type="domain" description="4Fe-4S ferredoxin-type" evidence="8">
    <location>
        <begin position="29"/>
        <end position="58"/>
    </location>
</feature>
<sequence length="114" mass="13161">MPWVNKVKCVSCKKCIKKCPVDAIYMAKGKALIEEGKCINCGKCIKICPVKAILKDKDVVKFKIYENLKSAKNSLEKSKNKRAKKRLIKSQLRQLKREQEIIRGTIKELKRIKL</sequence>
<feature type="coiled-coil region" evidence="7">
    <location>
        <begin position="78"/>
        <end position="112"/>
    </location>
</feature>
<dbReference type="InterPro" id="IPR050294">
    <property type="entry name" value="RnfB_subfamily"/>
</dbReference>
<dbReference type="RefSeq" id="WP_154808680.1">
    <property type="nucleotide sequence ID" value="NZ_VIAQ01000008.1"/>
</dbReference>
<dbReference type="GO" id="GO:0046872">
    <property type="term" value="F:metal ion binding"/>
    <property type="evidence" value="ECO:0007669"/>
    <property type="project" value="UniProtKB-KW"/>
</dbReference>
<evidence type="ECO:0000256" key="5">
    <source>
        <dbReference type="ARBA" id="ARBA00023004"/>
    </source>
</evidence>
<dbReference type="Proteomes" id="UP000319335">
    <property type="component" value="Unassembled WGS sequence"/>
</dbReference>
<keyword evidence="6" id="KW-0411">Iron-sulfur</keyword>
<name>A0A7Z8KQ25_9EURY</name>
<dbReference type="PROSITE" id="PS51379">
    <property type="entry name" value="4FE4S_FER_2"/>
    <property type="match status" value="2"/>
</dbReference>
<dbReference type="PANTHER" id="PTHR42859">
    <property type="entry name" value="OXIDOREDUCTASE"/>
    <property type="match status" value="1"/>
</dbReference>
<evidence type="ECO:0000313" key="9">
    <source>
        <dbReference type="EMBL" id="TQD27551.1"/>
    </source>
</evidence>
<dbReference type="GO" id="GO:0051539">
    <property type="term" value="F:4 iron, 4 sulfur cluster binding"/>
    <property type="evidence" value="ECO:0007669"/>
    <property type="project" value="UniProtKB-KW"/>
</dbReference>
<dbReference type="PROSITE" id="PS00198">
    <property type="entry name" value="4FE4S_FER_1"/>
    <property type="match status" value="1"/>
</dbReference>
<dbReference type="SUPFAM" id="SSF54862">
    <property type="entry name" value="4Fe-4S ferredoxins"/>
    <property type="match status" value="1"/>
</dbReference>
<reference evidence="9 10" key="1">
    <citation type="submission" date="2019-06" db="EMBL/GenBank/DDBJ databases">
        <title>Draft genome sequence of Methanolobus vulcani B1d.</title>
        <authorList>
            <person name="Creighbaum A.J."/>
            <person name="Ticak T."/>
            <person name="Hariraju D."/>
            <person name="Arivett B.A."/>
            <person name="Ferguson D.J.Jr."/>
        </authorList>
    </citation>
    <scope>NUCLEOTIDE SEQUENCE [LARGE SCALE GENOMIC DNA]</scope>
    <source>
        <strain evidence="9 10">B1d</strain>
    </source>
</reference>
<keyword evidence="5" id="KW-0408">Iron</keyword>